<accession>D5RB68</accession>
<evidence type="ECO:0000313" key="4">
    <source>
        <dbReference type="Proteomes" id="UP000003643"/>
    </source>
</evidence>
<dbReference type="RefSeq" id="WP_005902244.1">
    <property type="nucleotide sequence ID" value="NZ_ADVK01000016.1"/>
</dbReference>
<dbReference type="EMBL" id="ADVK01000016">
    <property type="protein sequence ID" value="EFG95935.1"/>
    <property type="molecule type" value="Genomic_DNA"/>
</dbReference>
<dbReference type="AlphaFoldDB" id="D5RB68"/>
<proteinExistence type="inferred from homology"/>
<comment type="caution">
    <text evidence="3">The sequence shown here is derived from an EMBL/GenBank/DDBJ whole genome shotgun (WGS) entry which is preliminary data.</text>
</comment>
<evidence type="ECO:0000259" key="2">
    <source>
        <dbReference type="PROSITE" id="PS50164"/>
    </source>
</evidence>
<dbReference type="Proteomes" id="UP000003643">
    <property type="component" value="Unassembled WGS sequence"/>
</dbReference>
<dbReference type="InterPro" id="IPR035901">
    <property type="entry name" value="GIY-YIG_endonuc_sf"/>
</dbReference>
<comment type="similarity">
    <text evidence="1">Belongs to the UPF0213 family.</text>
</comment>
<sequence length="110" mass="13075">MAYYLYMLRCEDGSIYTGVAKDYLKRYEEHLSAKGAKYTKSHKVVKIERVFLCDSRSIACSLESEIKKYIKKKKENIISKPDSFIKDIENVRKIKIKKFFKKSKKKFDIM</sequence>
<organism evidence="3 4">
    <name type="scientific">Fusobacterium nucleatum subsp. nucleatum (strain ATCC 23726 / VPI 4351)</name>
    <dbReference type="NCBI Taxonomy" id="525283"/>
    <lineage>
        <taxon>Bacteria</taxon>
        <taxon>Fusobacteriati</taxon>
        <taxon>Fusobacteriota</taxon>
        <taxon>Fusobacteriia</taxon>
        <taxon>Fusobacteriales</taxon>
        <taxon>Fusobacteriaceae</taxon>
        <taxon>Fusobacterium</taxon>
    </lineage>
</organism>
<evidence type="ECO:0000256" key="1">
    <source>
        <dbReference type="ARBA" id="ARBA00007435"/>
    </source>
</evidence>
<protein>
    <submittedName>
        <fullName evidence="3">GIY-YIG catalytic domain protein</fullName>
    </submittedName>
</protein>
<dbReference type="PROSITE" id="PS50164">
    <property type="entry name" value="GIY_YIG"/>
    <property type="match status" value="1"/>
</dbReference>
<dbReference type="SUPFAM" id="SSF82771">
    <property type="entry name" value="GIY-YIG endonuclease"/>
    <property type="match status" value="1"/>
</dbReference>
<gene>
    <name evidence="3" type="ORF">HMPREF0397_0453</name>
</gene>
<feature type="domain" description="GIY-YIG" evidence="2">
    <location>
        <begin position="1"/>
        <end position="77"/>
    </location>
</feature>
<name>D5RB68_FUSN2</name>
<reference evidence="3 4" key="1">
    <citation type="submission" date="2010-04" db="EMBL/GenBank/DDBJ databases">
        <authorList>
            <person name="Qin X."/>
            <person name="Bachman B."/>
            <person name="Battles P."/>
            <person name="Bell A."/>
            <person name="Bess C."/>
            <person name="Bickham C."/>
            <person name="Chaboub L."/>
            <person name="Chen D."/>
            <person name="Coyle M."/>
            <person name="Deiros D.R."/>
            <person name="Dinh H."/>
            <person name="Forbes L."/>
            <person name="Fowler G."/>
            <person name="Francisco L."/>
            <person name="Fu Q."/>
            <person name="Gubbala S."/>
            <person name="Hale W."/>
            <person name="Han Y."/>
            <person name="Hemphill L."/>
            <person name="Highlander S.K."/>
            <person name="Hirani K."/>
            <person name="Hogues M."/>
            <person name="Jackson L."/>
            <person name="Jakkamsetti A."/>
            <person name="Javaid M."/>
            <person name="Jiang H."/>
            <person name="Korchina V."/>
            <person name="Kovar C."/>
            <person name="Lara F."/>
            <person name="Lee S."/>
            <person name="Mata R."/>
            <person name="Mathew T."/>
            <person name="Moen C."/>
            <person name="Morales K."/>
            <person name="Munidasa M."/>
            <person name="Nazareth L."/>
            <person name="Ngo R."/>
            <person name="Nguyen L."/>
            <person name="Okwuonu G."/>
            <person name="Ongeri F."/>
            <person name="Patil S."/>
            <person name="Petrosino J."/>
            <person name="Pham C."/>
            <person name="Pham P."/>
            <person name="Pu L.-L."/>
            <person name="Puazo M."/>
            <person name="Raj R."/>
            <person name="Reid J."/>
            <person name="Rouhana J."/>
            <person name="Saada N."/>
            <person name="Shang Y."/>
            <person name="Simmons D."/>
            <person name="Thornton R."/>
            <person name="Warren J."/>
            <person name="Weissenberger G."/>
            <person name="Zhang J."/>
            <person name="Zhang L."/>
            <person name="Zhou C."/>
            <person name="Zhu D."/>
            <person name="Muzny D."/>
            <person name="Worley K."/>
            <person name="Gibbs R."/>
        </authorList>
    </citation>
    <scope>NUCLEOTIDE SEQUENCE [LARGE SCALE GENOMIC DNA]</scope>
    <source>
        <strain evidence="4">ATCC 23726 / VPI 4351</strain>
    </source>
</reference>
<dbReference type="PANTHER" id="PTHR34477:SF1">
    <property type="entry name" value="UPF0213 PROTEIN YHBQ"/>
    <property type="match status" value="1"/>
</dbReference>
<dbReference type="InterPro" id="IPR050190">
    <property type="entry name" value="UPF0213_domain"/>
</dbReference>
<dbReference type="CDD" id="cd10456">
    <property type="entry name" value="GIY-YIG_UPF0213"/>
    <property type="match status" value="1"/>
</dbReference>
<dbReference type="Pfam" id="PF01541">
    <property type="entry name" value="GIY-YIG"/>
    <property type="match status" value="1"/>
</dbReference>
<dbReference type="PANTHER" id="PTHR34477">
    <property type="entry name" value="UPF0213 PROTEIN YHBQ"/>
    <property type="match status" value="1"/>
</dbReference>
<dbReference type="Gene3D" id="3.40.1440.10">
    <property type="entry name" value="GIY-YIG endonuclease"/>
    <property type="match status" value="1"/>
</dbReference>
<dbReference type="InterPro" id="IPR000305">
    <property type="entry name" value="GIY-YIG_endonuc"/>
</dbReference>
<evidence type="ECO:0000313" key="3">
    <source>
        <dbReference type="EMBL" id="EFG95935.1"/>
    </source>
</evidence>